<evidence type="ECO:0000256" key="1">
    <source>
        <dbReference type="ARBA" id="ARBA00022603"/>
    </source>
</evidence>
<protein>
    <submittedName>
        <fullName evidence="4">O-methyltransferase</fullName>
        <ecNumber evidence="4">2.1.1.-</ecNumber>
    </submittedName>
</protein>
<evidence type="ECO:0000256" key="2">
    <source>
        <dbReference type="ARBA" id="ARBA00022679"/>
    </source>
</evidence>
<keyword evidence="1 4" id="KW-0489">Methyltransferase</keyword>
<dbReference type="Pfam" id="PF01596">
    <property type="entry name" value="Methyltransf_3"/>
    <property type="match status" value="1"/>
</dbReference>
<dbReference type="RefSeq" id="WP_314512164.1">
    <property type="nucleotide sequence ID" value="NZ_JASJOU010000005.1"/>
</dbReference>
<dbReference type="AlphaFoldDB" id="A0AAE3R1W9"/>
<dbReference type="GO" id="GO:0008757">
    <property type="term" value="F:S-adenosylmethionine-dependent methyltransferase activity"/>
    <property type="evidence" value="ECO:0007669"/>
    <property type="project" value="TreeGrafter"/>
</dbReference>
<dbReference type="PANTHER" id="PTHR10509">
    <property type="entry name" value="O-METHYLTRANSFERASE-RELATED"/>
    <property type="match status" value="1"/>
</dbReference>
<comment type="caution">
    <text evidence="4">The sequence shown here is derived from an EMBL/GenBank/DDBJ whole genome shotgun (WGS) entry which is preliminary data.</text>
</comment>
<dbReference type="PROSITE" id="PS51682">
    <property type="entry name" value="SAM_OMT_I"/>
    <property type="match status" value="1"/>
</dbReference>
<keyword evidence="5" id="KW-1185">Reference proteome</keyword>
<dbReference type="GO" id="GO:0008171">
    <property type="term" value="F:O-methyltransferase activity"/>
    <property type="evidence" value="ECO:0007669"/>
    <property type="project" value="InterPro"/>
</dbReference>
<dbReference type="CDD" id="cd02440">
    <property type="entry name" value="AdoMet_MTases"/>
    <property type="match status" value="1"/>
</dbReference>
<dbReference type="InterPro" id="IPR029063">
    <property type="entry name" value="SAM-dependent_MTases_sf"/>
</dbReference>
<dbReference type="SUPFAM" id="SSF53335">
    <property type="entry name" value="S-adenosyl-L-methionine-dependent methyltransferases"/>
    <property type="match status" value="1"/>
</dbReference>
<proteinExistence type="predicted"/>
<evidence type="ECO:0000313" key="4">
    <source>
        <dbReference type="EMBL" id="MDJ1502229.1"/>
    </source>
</evidence>
<keyword evidence="2 4" id="KW-0808">Transferase</keyword>
<organism evidence="4 5">
    <name type="scientific">Xanthocytophaga agilis</name>
    <dbReference type="NCBI Taxonomy" id="3048010"/>
    <lineage>
        <taxon>Bacteria</taxon>
        <taxon>Pseudomonadati</taxon>
        <taxon>Bacteroidota</taxon>
        <taxon>Cytophagia</taxon>
        <taxon>Cytophagales</taxon>
        <taxon>Rhodocytophagaceae</taxon>
        <taxon>Xanthocytophaga</taxon>
    </lineage>
</organism>
<dbReference type="InterPro" id="IPR002935">
    <property type="entry name" value="SAM_O-MeTrfase"/>
</dbReference>
<dbReference type="InterPro" id="IPR050362">
    <property type="entry name" value="Cation-dep_OMT"/>
</dbReference>
<dbReference type="EMBL" id="JASJOU010000005">
    <property type="protein sequence ID" value="MDJ1502229.1"/>
    <property type="molecule type" value="Genomic_DNA"/>
</dbReference>
<evidence type="ECO:0000313" key="5">
    <source>
        <dbReference type="Proteomes" id="UP001232063"/>
    </source>
</evidence>
<dbReference type="Proteomes" id="UP001232063">
    <property type="component" value="Unassembled WGS sequence"/>
</dbReference>
<dbReference type="GO" id="GO:0032259">
    <property type="term" value="P:methylation"/>
    <property type="evidence" value="ECO:0007669"/>
    <property type="project" value="UniProtKB-KW"/>
</dbReference>
<reference evidence="4" key="1">
    <citation type="submission" date="2023-05" db="EMBL/GenBank/DDBJ databases">
        <authorList>
            <person name="Zhang X."/>
        </authorList>
    </citation>
    <scope>NUCLEOTIDE SEQUENCE</scope>
    <source>
        <strain evidence="4">BD1B2-1</strain>
    </source>
</reference>
<keyword evidence="3" id="KW-0949">S-adenosyl-L-methionine</keyword>
<name>A0AAE3R1W9_9BACT</name>
<accession>A0AAE3R1W9</accession>
<dbReference type="PANTHER" id="PTHR10509:SF14">
    <property type="entry name" value="CAFFEOYL-COA O-METHYLTRANSFERASE 3-RELATED"/>
    <property type="match status" value="1"/>
</dbReference>
<sequence>MDFLPEAISEYVEAHSAPESELLQRINRETHARVLMPRMLSGHLQGRVLSMFSHMMRPKRILEIGTYTGYSAICLAEGLTADGLLYTLDINEELETRVRGYFSEAGLEKKINYQIGNAVDIIPTLKETWDMVFIDADKLNYHTYYELVLPQVRQGGFIISDNVLWSGKVADPTAKKDKDLQNMLAFNTMIQNDSRVENVLFPIRDGLSVARKR</sequence>
<dbReference type="EC" id="2.1.1.-" evidence="4"/>
<dbReference type="Gene3D" id="3.40.50.150">
    <property type="entry name" value="Vaccinia Virus protein VP39"/>
    <property type="match status" value="1"/>
</dbReference>
<evidence type="ECO:0000256" key="3">
    <source>
        <dbReference type="ARBA" id="ARBA00022691"/>
    </source>
</evidence>
<gene>
    <name evidence="4" type="ORF">QNI22_16300</name>
</gene>